<dbReference type="EC" id="2.3.1.39" evidence="4"/>
<dbReference type="InterPro" id="IPR001227">
    <property type="entry name" value="Ac_transferase_dom_sf"/>
</dbReference>
<dbReference type="Gene3D" id="3.40.366.10">
    <property type="entry name" value="Malonyl-Coenzyme A Acyl Carrier Protein, domain 2"/>
    <property type="match status" value="1"/>
</dbReference>
<dbReference type="InterPro" id="IPR004410">
    <property type="entry name" value="Malonyl_CoA-ACP_transAc_FabD"/>
</dbReference>
<evidence type="ECO:0000313" key="7">
    <source>
        <dbReference type="EMBL" id="RSU10765.1"/>
    </source>
</evidence>
<dbReference type="RefSeq" id="WP_126809451.1">
    <property type="nucleotide sequence ID" value="NZ_NGKA01000013.1"/>
</dbReference>
<comment type="similarity">
    <text evidence="4">Belongs to the fabD family.</text>
</comment>
<evidence type="ECO:0000256" key="2">
    <source>
        <dbReference type="ARBA" id="ARBA00023315"/>
    </source>
</evidence>
<dbReference type="InterPro" id="IPR014043">
    <property type="entry name" value="Acyl_transferase_dom"/>
</dbReference>
<dbReference type="InterPro" id="IPR050858">
    <property type="entry name" value="Mal-CoA-ACP_Trans/PKS_FabD"/>
</dbReference>
<dbReference type="PANTHER" id="PTHR42681:SF1">
    <property type="entry name" value="MALONYL-COA-ACYL CARRIER PROTEIN TRANSACYLASE, MITOCHONDRIAL"/>
    <property type="match status" value="1"/>
</dbReference>
<gene>
    <name evidence="7" type="ORF">CBF29_09285</name>
</gene>
<evidence type="ECO:0000256" key="3">
    <source>
        <dbReference type="ARBA" id="ARBA00048462"/>
    </source>
</evidence>
<comment type="caution">
    <text evidence="7">The sequence shown here is derived from an EMBL/GenBank/DDBJ whole genome shotgun (WGS) entry which is preliminary data.</text>
</comment>
<keyword evidence="2 4" id="KW-0012">Acyltransferase</keyword>
<evidence type="ECO:0000259" key="6">
    <source>
        <dbReference type="SMART" id="SM00827"/>
    </source>
</evidence>
<reference evidence="7 8" key="1">
    <citation type="submission" date="2017-05" db="EMBL/GenBank/DDBJ databases">
        <title>Vagococcus spp. assemblies.</title>
        <authorList>
            <person name="Gulvik C.A."/>
        </authorList>
    </citation>
    <scope>NUCLEOTIDE SEQUENCE [LARGE SCALE GENOMIC DNA]</scope>
    <source>
        <strain evidence="7 8">CCUG 51432</strain>
    </source>
</reference>
<keyword evidence="8" id="KW-1185">Reference proteome</keyword>
<dbReference type="GO" id="GO:0006633">
    <property type="term" value="P:fatty acid biosynthetic process"/>
    <property type="evidence" value="ECO:0007669"/>
    <property type="project" value="TreeGrafter"/>
</dbReference>
<dbReference type="GO" id="GO:0004314">
    <property type="term" value="F:[acyl-carrier-protein] S-malonyltransferase activity"/>
    <property type="evidence" value="ECO:0007669"/>
    <property type="project" value="UniProtKB-EC"/>
</dbReference>
<dbReference type="FunFam" id="3.30.70.250:FF:000001">
    <property type="entry name" value="Malonyl CoA-acyl carrier protein transacylase"/>
    <property type="match status" value="1"/>
</dbReference>
<evidence type="ECO:0000256" key="5">
    <source>
        <dbReference type="PIRSR" id="PIRSR000446-1"/>
    </source>
</evidence>
<dbReference type="SUPFAM" id="SSF55048">
    <property type="entry name" value="Probable ACP-binding domain of malonyl-CoA ACP transacylase"/>
    <property type="match status" value="1"/>
</dbReference>
<protein>
    <recommendedName>
        <fullName evidence="4">Malonyl CoA-acyl carrier protein transacylase</fullName>
        <ecNumber evidence="4">2.3.1.39</ecNumber>
    </recommendedName>
</protein>
<dbReference type="GO" id="GO:0005829">
    <property type="term" value="C:cytosol"/>
    <property type="evidence" value="ECO:0007669"/>
    <property type="project" value="TreeGrafter"/>
</dbReference>
<dbReference type="OrthoDB" id="9805460at2"/>
<feature type="active site" evidence="5">
    <location>
        <position position="198"/>
    </location>
</feature>
<evidence type="ECO:0000256" key="1">
    <source>
        <dbReference type="ARBA" id="ARBA00022679"/>
    </source>
</evidence>
<organism evidence="7 8">
    <name type="scientific">Vagococcus elongatus</name>
    <dbReference type="NCBI Taxonomy" id="180344"/>
    <lineage>
        <taxon>Bacteria</taxon>
        <taxon>Bacillati</taxon>
        <taxon>Bacillota</taxon>
        <taxon>Bacilli</taxon>
        <taxon>Lactobacillales</taxon>
        <taxon>Enterococcaceae</taxon>
        <taxon>Vagococcus</taxon>
    </lineage>
</organism>
<dbReference type="AlphaFoldDB" id="A0A430ART6"/>
<feature type="domain" description="Malonyl-CoA:ACP transacylase (MAT)" evidence="6">
    <location>
        <begin position="6"/>
        <end position="309"/>
    </location>
</feature>
<dbReference type="EMBL" id="NGKA01000013">
    <property type="protein sequence ID" value="RSU10765.1"/>
    <property type="molecule type" value="Genomic_DNA"/>
</dbReference>
<dbReference type="SMART" id="SM00827">
    <property type="entry name" value="PKS_AT"/>
    <property type="match status" value="1"/>
</dbReference>
<name>A0A430ART6_9ENTE</name>
<dbReference type="InterPro" id="IPR024925">
    <property type="entry name" value="Malonyl_CoA-ACP_transAc"/>
</dbReference>
<dbReference type="Gene3D" id="3.30.70.250">
    <property type="entry name" value="Malonyl-CoA ACP transacylase, ACP-binding"/>
    <property type="match status" value="1"/>
</dbReference>
<dbReference type="NCBIfam" id="TIGR00128">
    <property type="entry name" value="fabD"/>
    <property type="match status" value="1"/>
</dbReference>
<dbReference type="Pfam" id="PF00698">
    <property type="entry name" value="Acyl_transf_1"/>
    <property type="match status" value="1"/>
</dbReference>
<dbReference type="InterPro" id="IPR016036">
    <property type="entry name" value="Malonyl_transacylase_ACP-bd"/>
</dbReference>
<feature type="active site" evidence="5">
    <location>
        <position position="89"/>
    </location>
</feature>
<evidence type="ECO:0000256" key="4">
    <source>
        <dbReference type="PIRNR" id="PIRNR000446"/>
    </source>
</evidence>
<evidence type="ECO:0000313" key="8">
    <source>
        <dbReference type="Proteomes" id="UP000287605"/>
    </source>
</evidence>
<dbReference type="SUPFAM" id="SSF52151">
    <property type="entry name" value="FabD/lysophospholipase-like"/>
    <property type="match status" value="1"/>
</dbReference>
<dbReference type="PANTHER" id="PTHR42681">
    <property type="entry name" value="MALONYL-COA-ACYL CARRIER PROTEIN TRANSACYLASE, MITOCHONDRIAL"/>
    <property type="match status" value="1"/>
</dbReference>
<dbReference type="PIRSF" id="PIRSF000446">
    <property type="entry name" value="Mct"/>
    <property type="match status" value="1"/>
</dbReference>
<keyword evidence="1 4" id="KW-0808">Transferase</keyword>
<accession>A0A430ART6</accession>
<proteinExistence type="inferred from homology"/>
<dbReference type="InterPro" id="IPR016035">
    <property type="entry name" value="Acyl_Trfase/lysoPLipase"/>
</dbReference>
<dbReference type="Proteomes" id="UP000287605">
    <property type="component" value="Unassembled WGS sequence"/>
</dbReference>
<sequence length="310" mass="33539">MAIGFIYSGQGAQYHGMGKELSEAYPVYDQTLEEASDALGWDMKALSFNENSQLDETEFTQPAVLTMSTALHRVLAELGVTPDIVAGLSLGEYSALVASDALTFSETVQLVQKRGRWMTEAVPHGKGAMSAVMNIPREIVEEACLAASEYGVVIPANYNMPNQIVISGEVAAVAKAEQLLSGHNRSKIIRLNVSGPFHTSLLAPASEKLSAALAELTIRDMRIPVVTNLTGEIIPSKDEIAPTLVQQVKSPVYWEDCVRTMIAEGVDTFLELGPGRALKGFVKKIDRTVNVENIEDVKTLEKALASFNLS</sequence>
<comment type="catalytic activity">
    <reaction evidence="3 4">
        <text>holo-[ACP] + malonyl-CoA = malonyl-[ACP] + CoA</text>
        <dbReference type="Rhea" id="RHEA:41792"/>
        <dbReference type="Rhea" id="RHEA-COMP:9623"/>
        <dbReference type="Rhea" id="RHEA-COMP:9685"/>
        <dbReference type="ChEBI" id="CHEBI:57287"/>
        <dbReference type="ChEBI" id="CHEBI:57384"/>
        <dbReference type="ChEBI" id="CHEBI:64479"/>
        <dbReference type="ChEBI" id="CHEBI:78449"/>
        <dbReference type="EC" id="2.3.1.39"/>
    </reaction>
</comment>